<dbReference type="Proteomes" id="UP001501295">
    <property type="component" value="Unassembled WGS sequence"/>
</dbReference>
<comment type="caution">
    <text evidence="6">The sequence shown here is derived from an EMBL/GenBank/DDBJ whole genome shotgun (WGS) entry which is preliminary data.</text>
</comment>
<proteinExistence type="inferred from homology"/>
<dbReference type="RefSeq" id="WP_345377352.1">
    <property type="nucleotide sequence ID" value="NZ_BAABLM010000012.1"/>
</dbReference>
<evidence type="ECO:0000313" key="6">
    <source>
        <dbReference type="EMBL" id="GAA4686345.1"/>
    </source>
</evidence>
<dbReference type="Pfam" id="PF01408">
    <property type="entry name" value="GFO_IDH_MocA"/>
    <property type="match status" value="1"/>
</dbReference>
<dbReference type="InterPro" id="IPR036291">
    <property type="entry name" value="NAD(P)-bd_dom_sf"/>
</dbReference>
<organism evidence="6 7">
    <name type="scientific">Frondihabitans cladoniiphilus</name>
    <dbReference type="NCBI Taxonomy" id="715785"/>
    <lineage>
        <taxon>Bacteria</taxon>
        <taxon>Bacillati</taxon>
        <taxon>Actinomycetota</taxon>
        <taxon>Actinomycetes</taxon>
        <taxon>Micrococcales</taxon>
        <taxon>Microbacteriaceae</taxon>
        <taxon>Frondihabitans</taxon>
    </lineage>
</organism>
<dbReference type="SUPFAM" id="SSF55347">
    <property type="entry name" value="Glyceraldehyde-3-phosphate dehydrogenase-like, C-terminal domain"/>
    <property type="match status" value="1"/>
</dbReference>
<dbReference type="PANTHER" id="PTHR22604:SF105">
    <property type="entry name" value="TRANS-1,2-DIHYDROBENZENE-1,2-DIOL DEHYDROGENASE"/>
    <property type="match status" value="1"/>
</dbReference>
<gene>
    <name evidence="6" type="ORF">GCM10025780_36210</name>
</gene>
<accession>A0ABP8WC13</accession>
<reference evidence="7" key="1">
    <citation type="journal article" date="2019" name="Int. J. Syst. Evol. Microbiol.">
        <title>The Global Catalogue of Microorganisms (GCM) 10K type strain sequencing project: providing services to taxonomists for standard genome sequencing and annotation.</title>
        <authorList>
            <consortium name="The Broad Institute Genomics Platform"/>
            <consortium name="The Broad Institute Genome Sequencing Center for Infectious Disease"/>
            <person name="Wu L."/>
            <person name="Ma J."/>
        </authorList>
    </citation>
    <scope>NUCLEOTIDE SEQUENCE [LARGE SCALE GENOMIC DNA]</scope>
    <source>
        <strain evidence="7">JCM 18956</strain>
    </source>
</reference>
<evidence type="ECO:0000256" key="1">
    <source>
        <dbReference type="ARBA" id="ARBA00010928"/>
    </source>
</evidence>
<evidence type="ECO:0000259" key="4">
    <source>
        <dbReference type="Pfam" id="PF01408"/>
    </source>
</evidence>
<name>A0ABP8WC13_9MICO</name>
<keyword evidence="2" id="KW-0560">Oxidoreductase</keyword>
<dbReference type="PANTHER" id="PTHR22604">
    <property type="entry name" value="OXIDOREDUCTASES"/>
    <property type="match status" value="1"/>
</dbReference>
<evidence type="ECO:0000259" key="5">
    <source>
        <dbReference type="Pfam" id="PF22725"/>
    </source>
</evidence>
<dbReference type="InterPro" id="IPR050984">
    <property type="entry name" value="Gfo/Idh/MocA_domain"/>
</dbReference>
<dbReference type="InterPro" id="IPR000683">
    <property type="entry name" value="Gfo/Idh/MocA-like_OxRdtase_N"/>
</dbReference>
<protein>
    <submittedName>
        <fullName evidence="6">Gfo/Idh/MocA family oxidoreductase</fullName>
    </submittedName>
</protein>
<dbReference type="SUPFAM" id="SSF51735">
    <property type="entry name" value="NAD(P)-binding Rossmann-fold domains"/>
    <property type="match status" value="1"/>
</dbReference>
<dbReference type="EMBL" id="BAABLM010000012">
    <property type="protein sequence ID" value="GAA4686345.1"/>
    <property type="molecule type" value="Genomic_DNA"/>
</dbReference>
<feature type="domain" description="GFO/IDH/MocA-like oxidoreductase" evidence="5">
    <location>
        <begin position="147"/>
        <end position="263"/>
    </location>
</feature>
<evidence type="ECO:0000256" key="2">
    <source>
        <dbReference type="ARBA" id="ARBA00023002"/>
    </source>
</evidence>
<evidence type="ECO:0000313" key="7">
    <source>
        <dbReference type="Proteomes" id="UP001501295"/>
    </source>
</evidence>
<dbReference type="Pfam" id="PF22725">
    <property type="entry name" value="GFO_IDH_MocA_C3"/>
    <property type="match status" value="1"/>
</dbReference>
<dbReference type="Gene3D" id="3.30.360.10">
    <property type="entry name" value="Dihydrodipicolinate Reductase, domain 2"/>
    <property type="match status" value="1"/>
</dbReference>
<comment type="similarity">
    <text evidence="1">Belongs to the Gfo/Idh/MocA family.</text>
</comment>
<dbReference type="Gene3D" id="3.40.50.720">
    <property type="entry name" value="NAD(P)-binding Rossmann-like Domain"/>
    <property type="match status" value="1"/>
</dbReference>
<dbReference type="InterPro" id="IPR055170">
    <property type="entry name" value="GFO_IDH_MocA-like_dom"/>
</dbReference>
<keyword evidence="3" id="KW-0520">NAD</keyword>
<evidence type="ECO:0000256" key="3">
    <source>
        <dbReference type="ARBA" id="ARBA00023027"/>
    </source>
</evidence>
<feature type="domain" description="Gfo/Idh/MocA-like oxidoreductase N-terminal" evidence="4">
    <location>
        <begin position="20"/>
        <end position="136"/>
    </location>
</feature>
<keyword evidence="7" id="KW-1185">Reference proteome</keyword>
<sequence length="351" mass="35635">MSPFVFPSAPVAPLRGGPVLRWGVVGTGEIAGDFIDAVHAHTDQRIVAVASRSAERGAAFASAHGVEHVVESAEQLAARDDVDILYVATPHTAHREGALAAIAGGKAALVEKPLATSEAEARGIADAARAARVFVMEAMWTRFLPHFVQLDALLREGALGDPALASVEVAWRADLSAGGRLVDPALGGGALLDMGVYSLWFAQFAIGHPASVQAVGSTLANGVDLESVAALRSVSGALATASTSIRATAPGLATVSGTGGSVRFLDHFVFPASFSLTTTAGGAGSETLDWSDTSGIAGRGGLAYEAAAVAAHVASGLTEAPEHTLDDSVSLAATSDAVRRSLTVVDDSALR</sequence>